<organism evidence="11">
    <name type="scientific">Boodleopsis sp. H.0758</name>
    <dbReference type="NCBI Taxonomy" id="2320802"/>
    <lineage>
        <taxon>Eukaryota</taxon>
        <taxon>Viridiplantae</taxon>
        <taxon>Chlorophyta</taxon>
        <taxon>core chlorophytes</taxon>
        <taxon>Ulvophyceae</taxon>
        <taxon>TCBD clade</taxon>
        <taxon>Bryopsidales</taxon>
        <taxon>Halimedineae</taxon>
        <taxon>Halimedaceae</taxon>
        <taxon>Rhipileae</taxon>
        <taxon>Boodleopsis</taxon>
    </lineage>
</organism>
<accession>A0A386AZR5</accession>
<comment type="function">
    <text evidence="7">With S5 and S12 plays an important role in translational accuracy.</text>
</comment>
<dbReference type="InterPro" id="IPR018079">
    <property type="entry name" value="Ribosomal_uS4_CS"/>
</dbReference>
<protein>
    <recommendedName>
        <fullName evidence="6 7">Small ribosomal subunit protein uS4c</fullName>
    </recommendedName>
</protein>
<dbReference type="FunFam" id="3.10.290.10:FF:000001">
    <property type="entry name" value="30S ribosomal protein S4"/>
    <property type="match status" value="1"/>
</dbReference>
<dbReference type="PROSITE" id="PS50889">
    <property type="entry name" value="S4"/>
    <property type="match status" value="1"/>
</dbReference>
<keyword evidence="3 7" id="KW-0694">RNA-binding</keyword>
<dbReference type="GO" id="GO:0006412">
    <property type="term" value="P:translation"/>
    <property type="evidence" value="ECO:0007669"/>
    <property type="project" value="UniProtKB-UniRule"/>
</dbReference>
<feature type="domain" description="Small ribosomal subunit protein uS4 N-terminal" evidence="10">
    <location>
        <begin position="3"/>
        <end position="91"/>
    </location>
</feature>
<keyword evidence="11" id="KW-0934">Plastid</keyword>
<dbReference type="PANTHER" id="PTHR11831:SF4">
    <property type="entry name" value="SMALL RIBOSOMAL SUBUNIT PROTEIN US4M"/>
    <property type="match status" value="1"/>
</dbReference>
<dbReference type="InterPro" id="IPR002942">
    <property type="entry name" value="S4_RNA-bd"/>
</dbReference>
<dbReference type="CDD" id="cd00165">
    <property type="entry name" value="S4"/>
    <property type="match status" value="1"/>
</dbReference>
<comment type="subunit">
    <text evidence="7">Part of the 30S ribosomal subunit. Contacts protein S5. The interaction surface between S4 and S5 is involved in control of translational fidelity.</text>
</comment>
<comment type="function">
    <text evidence="7">One of the primary rRNA binding proteins, it binds directly to 16S rRNA where it nucleates assembly of the body of the 30S subunit.</text>
</comment>
<dbReference type="GeneID" id="38278792"/>
<evidence type="ECO:0000256" key="4">
    <source>
        <dbReference type="ARBA" id="ARBA00022980"/>
    </source>
</evidence>
<evidence type="ECO:0000256" key="2">
    <source>
        <dbReference type="ARBA" id="ARBA00022730"/>
    </source>
</evidence>
<dbReference type="InterPro" id="IPR005709">
    <property type="entry name" value="Ribosomal_uS4_bac-type"/>
</dbReference>
<dbReference type="PROSITE" id="PS00632">
    <property type="entry name" value="RIBOSOMAL_S4"/>
    <property type="match status" value="1"/>
</dbReference>
<keyword evidence="2 7" id="KW-0699">rRNA-binding</keyword>
<comment type="subcellular location">
    <subcellularLocation>
        <location evidence="7">Plastid</location>
        <location evidence="7">Chloroplast</location>
    </subcellularLocation>
</comment>
<evidence type="ECO:0000256" key="6">
    <source>
        <dbReference type="ARBA" id="ARBA00035158"/>
    </source>
</evidence>
<evidence type="ECO:0000259" key="9">
    <source>
        <dbReference type="SMART" id="SM00363"/>
    </source>
</evidence>
<keyword evidence="11" id="KW-0150">Chloroplast</keyword>
<evidence type="ECO:0000313" key="11">
    <source>
        <dbReference type="EMBL" id="AYC64929.1"/>
    </source>
</evidence>
<gene>
    <name evidence="7 11" type="primary">rps4</name>
</gene>
<dbReference type="InterPro" id="IPR001912">
    <property type="entry name" value="Ribosomal_uS4_N"/>
</dbReference>
<reference evidence="11" key="2">
    <citation type="journal article" date="2019" name="Mol. Phylogenet. Evol.">
        <title>Reassessment of the classification of bryopsidales (chlorophyta) based on chloroplast phylogenomic analyses.</title>
        <authorList>
            <person name="Cremen M.C."/>
            <person name="Leliaert F."/>
            <person name="West J."/>
            <person name="Lam D.W."/>
            <person name="Shimada S."/>
            <person name="Lopez-Bautista J.M."/>
            <person name="Verbruggen H."/>
        </authorList>
    </citation>
    <scope>NUCLEOTIDE SEQUENCE</scope>
</reference>
<feature type="domain" description="RNA-binding S4" evidence="9">
    <location>
        <begin position="92"/>
        <end position="156"/>
    </location>
</feature>
<dbReference type="SMART" id="SM00363">
    <property type="entry name" value="S4"/>
    <property type="match status" value="1"/>
</dbReference>
<evidence type="ECO:0000256" key="3">
    <source>
        <dbReference type="ARBA" id="ARBA00022884"/>
    </source>
</evidence>
<sequence length="196" mass="22873">MSRYHGPRIHILKRLGTLPGFGFNINRKFIEKKKTVNQYKKKKKSPFIIRLKEKQKLRFNFGLTDKTLKRYVKQARKKKKLTSETLLNNLELRLDNIVFRLGFAPTLPAARQLVTHGHILLNGKKIDIPSISCKINDLVSLKKIPKNKNIKKLKLPKFLSIDYKNFVGKIISNLSKDDIGLNINELLVIEYYSRNF</sequence>
<dbReference type="GO" id="GO:0019843">
    <property type="term" value="F:rRNA binding"/>
    <property type="evidence" value="ECO:0007669"/>
    <property type="project" value="UniProtKB-UniRule"/>
</dbReference>
<evidence type="ECO:0000256" key="8">
    <source>
        <dbReference type="RuleBase" id="RU003699"/>
    </source>
</evidence>
<dbReference type="AlphaFoldDB" id="A0A386AZR5"/>
<dbReference type="Gene3D" id="1.10.1050.10">
    <property type="entry name" value="Ribosomal Protein S4 Delta 41, Chain A, domain 1"/>
    <property type="match status" value="1"/>
</dbReference>
<dbReference type="EMBL" id="MH591104">
    <property type="protein sequence ID" value="AYC64929.1"/>
    <property type="molecule type" value="Genomic_DNA"/>
</dbReference>
<dbReference type="Gene3D" id="3.10.290.10">
    <property type="entry name" value="RNA-binding S4 domain"/>
    <property type="match status" value="1"/>
</dbReference>
<keyword evidence="5 7" id="KW-0687">Ribonucleoprotein</keyword>
<keyword evidence="4 7" id="KW-0689">Ribosomal protein</keyword>
<proteinExistence type="inferred from homology"/>
<dbReference type="GO" id="GO:0003735">
    <property type="term" value="F:structural constituent of ribosome"/>
    <property type="evidence" value="ECO:0007669"/>
    <property type="project" value="InterPro"/>
</dbReference>
<dbReference type="GO" id="GO:0015935">
    <property type="term" value="C:small ribosomal subunit"/>
    <property type="evidence" value="ECO:0007669"/>
    <property type="project" value="InterPro"/>
</dbReference>
<dbReference type="HAMAP" id="MF_01306_B">
    <property type="entry name" value="Ribosomal_uS4_B"/>
    <property type="match status" value="1"/>
</dbReference>
<evidence type="ECO:0000256" key="1">
    <source>
        <dbReference type="ARBA" id="ARBA00007465"/>
    </source>
</evidence>
<dbReference type="GO" id="GO:0009507">
    <property type="term" value="C:chloroplast"/>
    <property type="evidence" value="ECO:0007669"/>
    <property type="project" value="UniProtKB-SubCell"/>
</dbReference>
<dbReference type="NCBIfam" id="NF003717">
    <property type="entry name" value="PRK05327.1"/>
    <property type="match status" value="1"/>
</dbReference>
<dbReference type="InterPro" id="IPR036986">
    <property type="entry name" value="S4_RNA-bd_sf"/>
</dbReference>
<dbReference type="PANTHER" id="PTHR11831">
    <property type="entry name" value="30S 40S RIBOSOMAL PROTEIN"/>
    <property type="match status" value="1"/>
</dbReference>
<evidence type="ECO:0000256" key="7">
    <source>
        <dbReference type="HAMAP-Rule" id="MF_01306"/>
    </source>
</evidence>
<dbReference type="RefSeq" id="YP_009518984.1">
    <property type="nucleotide sequence ID" value="NC_039521.1"/>
</dbReference>
<dbReference type="InterPro" id="IPR022801">
    <property type="entry name" value="Ribosomal_uS4"/>
</dbReference>
<name>A0A386AZR5_9CHLO</name>
<dbReference type="Pfam" id="PF00163">
    <property type="entry name" value="Ribosomal_S4"/>
    <property type="match status" value="1"/>
</dbReference>
<geneLocation type="chloroplast" evidence="11"/>
<dbReference type="Pfam" id="PF01479">
    <property type="entry name" value="S4"/>
    <property type="match status" value="1"/>
</dbReference>
<reference evidence="11" key="1">
    <citation type="submission" date="2018-07" db="EMBL/GenBank/DDBJ databases">
        <authorList>
            <person name="Quirk P.G."/>
            <person name="Krulwich T.A."/>
        </authorList>
    </citation>
    <scope>NUCLEOTIDE SEQUENCE</scope>
</reference>
<dbReference type="SMART" id="SM01390">
    <property type="entry name" value="Ribosomal_S4"/>
    <property type="match status" value="1"/>
</dbReference>
<dbReference type="GO" id="GO:0042274">
    <property type="term" value="P:ribosomal small subunit biogenesis"/>
    <property type="evidence" value="ECO:0007669"/>
    <property type="project" value="TreeGrafter"/>
</dbReference>
<evidence type="ECO:0000259" key="10">
    <source>
        <dbReference type="SMART" id="SM01390"/>
    </source>
</evidence>
<dbReference type="SUPFAM" id="SSF55174">
    <property type="entry name" value="Alpha-L RNA-binding motif"/>
    <property type="match status" value="1"/>
</dbReference>
<evidence type="ECO:0000256" key="5">
    <source>
        <dbReference type="ARBA" id="ARBA00023274"/>
    </source>
</evidence>
<dbReference type="NCBIfam" id="TIGR01017">
    <property type="entry name" value="rpsD_bact"/>
    <property type="match status" value="1"/>
</dbReference>
<comment type="similarity">
    <text evidence="1 7 8">Belongs to the universal ribosomal protein uS4 family.</text>
</comment>